<proteinExistence type="predicted"/>
<protein>
    <submittedName>
        <fullName evidence="1">Uncharacterized protein</fullName>
    </submittedName>
</protein>
<organism evidence="1 2">
    <name type="scientific">Pristionchus mayeri</name>
    <dbReference type="NCBI Taxonomy" id="1317129"/>
    <lineage>
        <taxon>Eukaryota</taxon>
        <taxon>Metazoa</taxon>
        <taxon>Ecdysozoa</taxon>
        <taxon>Nematoda</taxon>
        <taxon>Chromadorea</taxon>
        <taxon>Rhabditida</taxon>
        <taxon>Rhabditina</taxon>
        <taxon>Diplogasteromorpha</taxon>
        <taxon>Diplogasteroidea</taxon>
        <taxon>Neodiplogasteridae</taxon>
        <taxon>Pristionchus</taxon>
    </lineage>
</organism>
<accession>A0AAN5CSH8</accession>
<dbReference type="Gene3D" id="1.25.10.10">
    <property type="entry name" value="Leucine-rich Repeat Variant"/>
    <property type="match status" value="1"/>
</dbReference>
<gene>
    <name evidence="1" type="ORF">PMAYCL1PPCAC_19969</name>
</gene>
<feature type="non-terminal residue" evidence="1">
    <location>
        <position position="1"/>
    </location>
</feature>
<dbReference type="EMBL" id="BTRK01000004">
    <property type="protein sequence ID" value="GMR49774.1"/>
    <property type="molecule type" value="Genomic_DNA"/>
</dbReference>
<reference evidence="2" key="1">
    <citation type="submission" date="2022-10" db="EMBL/GenBank/DDBJ databases">
        <title>Genome assembly of Pristionchus species.</title>
        <authorList>
            <person name="Yoshida K."/>
            <person name="Sommer R.J."/>
        </authorList>
    </citation>
    <scope>NUCLEOTIDE SEQUENCE [LARGE SCALE GENOMIC DNA]</scope>
    <source>
        <strain evidence="2">RS5460</strain>
    </source>
</reference>
<name>A0AAN5CSH8_9BILA</name>
<evidence type="ECO:0000313" key="1">
    <source>
        <dbReference type="EMBL" id="GMR49774.1"/>
    </source>
</evidence>
<comment type="caution">
    <text evidence="1">The sequence shown here is derived from an EMBL/GenBank/DDBJ whole genome shotgun (WGS) entry which is preliminary data.</text>
</comment>
<dbReference type="AlphaFoldDB" id="A0AAN5CSH8"/>
<evidence type="ECO:0000313" key="2">
    <source>
        <dbReference type="Proteomes" id="UP001328107"/>
    </source>
</evidence>
<dbReference type="InterPro" id="IPR011989">
    <property type="entry name" value="ARM-like"/>
</dbReference>
<sequence>SILVHLSTPSGPAGKIFVGPTAVDEEQMTNYALLFDVFWAMSKHADGDAQADVQALLMTALRQLSSIFIARWENVKTPGTIATACTVVCKNAKRDLYNGVEQETAEYLLDIFRRSDAYASKAGLAVMALMRALREKEETAGLRAVWTQLWNELNARARKCVLETSEDVSKLMEYLTAVEKCIPVGGKEAIEPEVTEIVELLNDKLKWAMGLLEIKKYRKPVESELKDVLHKLVICIVSITHDLLQEMATRSYLRMAAPPPPVAAIIKPLTDQFFTRPFWSITSPLRVATVLISVAPSHAHEHYGKAIWRLVITRAKGEAPEYTTLSGWTIEAMANSKCDKWYTMAFSLQSDFIGIIKNKNESRTDEVQTNTRENAIFCIVSLIEKYDARGGGEKKFRQIVEYLVKDWLPITVNTQFFMKVYTFIVQIAELGDQYIKQREHRVALLNIFDRALAKEGIWEEGVQMVKLRDGLNSAMITIGRKIMQETRPARGAERG</sequence>
<dbReference type="Proteomes" id="UP001328107">
    <property type="component" value="Unassembled WGS sequence"/>
</dbReference>
<keyword evidence="2" id="KW-1185">Reference proteome</keyword>